<dbReference type="Gene3D" id="1.20.1250.20">
    <property type="entry name" value="MFS general substrate transporter like domains"/>
    <property type="match status" value="1"/>
</dbReference>
<organism evidence="8 9">
    <name type="scientific">Scopulibacillus daqui</name>
    <dbReference type="NCBI Taxonomy" id="1469162"/>
    <lineage>
        <taxon>Bacteria</taxon>
        <taxon>Bacillati</taxon>
        <taxon>Bacillota</taxon>
        <taxon>Bacilli</taxon>
        <taxon>Bacillales</taxon>
        <taxon>Sporolactobacillaceae</taxon>
        <taxon>Scopulibacillus</taxon>
    </lineage>
</organism>
<keyword evidence="2" id="KW-0813">Transport</keyword>
<keyword evidence="4 6" id="KW-1133">Transmembrane helix</keyword>
<keyword evidence="9" id="KW-1185">Reference proteome</keyword>
<feature type="domain" description="Major facilitator superfamily (MFS) profile" evidence="7">
    <location>
        <begin position="12"/>
        <end position="166"/>
    </location>
</feature>
<evidence type="ECO:0000256" key="1">
    <source>
        <dbReference type="ARBA" id="ARBA00004651"/>
    </source>
</evidence>
<dbReference type="Pfam" id="PF07690">
    <property type="entry name" value="MFS_1"/>
    <property type="match status" value="1"/>
</dbReference>
<dbReference type="RefSeq" id="WP_205004846.1">
    <property type="nucleotide sequence ID" value="NZ_JAFBER010000036.1"/>
</dbReference>
<dbReference type="PANTHER" id="PTHR11662">
    <property type="entry name" value="SOLUTE CARRIER FAMILY 17"/>
    <property type="match status" value="1"/>
</dbReference>
<proteinExistence type="predicted"/>
<keyword evidence="3 6" id="KW-0812">Transmembrane</keyword>
<evidence type="ECO:0000256" key="4">
    <source>
        <dbReference type="ARBA" id="ARBA00022989"/>
    </source>
</evidence>
<comment type="caution">
    <text evidence="8">The sequence shown here is derived from an EMBL/GenBank/DDBJ whole genome shotgun (WGS) entry which is preliminary data.</text>
</comment>
<dbReference type="InterPro" id="IPR020846">
    <property type="entry name" value="MFS_dom"/>
</dbReference>
<evidence type="ECO:0000313" key="8">
    <source>
        <dbReference type="EMBL" id="MBM7646976.1"/>
    </source>
</evidence>
<keyword evidence="5 6" id="KW-0472">Membrane</keyword>
<comment type="subcellular location">
    <subcellularLocation>
        <location evidence="1">Cell membrane</location>
        <topology evidence="1">Multi-pass membrane protein</topology>
    </subcellularLocation>
</comment>
<evidence type="ECO:0000256" key="6">
    <source>
        <dbReference type="SAM" id="Phobius"/>
    </source>
</evidence>
<evidence type="ECO:0000256" key="5">
    <source>
        <dbReference type="ARBA" id="ARBA00023136"/>
    </source>
</evidence>
<evidence type="ECO:0000256" key="2">
    <source>
        <dbReference type="ARBA" id="ARBA00022448"/>
    </source>
</evidence>
<dbReference type="InterPro" id="IPR011701">
    <property type="entry name" value="MFS"/>
</dbReference>
<dbReference type="SUPFAM" id="SSF103473">
    <property type="entry name" value="MFS general substrate transporter"/>
    <property type="match status" value="1"/>
</dbReference>
<evidence type="ECO:0000256" key="3">
    <source>
        <dbReference type="ARBA" id="ARBA00022692"/>
    </source>
</evidence>
<feature type="transmembrane region" description="Helical" evidence="6">
    <location>
        <begin position="83"/>
        <end position="104"/>
    </location>
</feature>
<reference evidence="8 9" key="1">
    <citation type="submission" date="2021-01" db="EMBL/GenBank/DDBJ databases">
        <title>Genomic Encyclopedia of Type Strains, Phase IV (KMG-IV): sequencing the most valuable type-strain genomes for metagenomic binning, comparative biology and taxonomic classification.</title>
        <authorList>
            <person name="Goeker M."/>
        </authorList>
    </citation>
    <scope>NUCLEOTIDE SEQUENCE [LARGE SCALE GENOMIC DNA]</scope>
    <source>
        <strain evidence="8 9">DSM 28236</strain>
    </source>
</reference>
<dbReference type="PROSITE" id="PS50850">
    <property type="entry name" value="MFS"/>
    <property type="match status" value="1"/>
</dbReference>
<gene>
    <name evidence="8" type="ORF">JOD45_003211</name>
</gene>
<sequence>MGKIFNVSKLWALFLVFSGTLINAVDRASFSTANTFIAKDLHLSMGTMGLILSSFGWTYLVFNLPAGCLCDRFGEKKVYGTAAFLWSIASALTGLAKGAGMLFFSRLLVGAGESANFPAATKVVAEHFEKENRGTATGIYLAGLRLGYAITPGLLLNILVLKQRLF</sequence>
<dbReference type="InterPro" id="IPR036259">
    <property type="entry name" value="MFS_trans_sf"/>
</dbReference>
<dbReference type="EMBL" id="JAFBER010000036">
    <property type="protein sequence ID" value="MBM7646976.1"/>
    <property type="molecule type" value="Genomic_DNA"/>
</dbReference>
<dbReference type="PANTHER" id="PTHR11662:SF399">
    <property type="entry name" value="FI19708P1-RELATED"/>
    <property type="match status" value="1"/>
</dbReference>
<evidence type="ECO:0000313" key="9">
    <source>
        <dbReference type="Proteomes" id="UP000808914"/>
    </source>
</evidence>
<dbReference type="InterPro" id="IPR050382">
    <property type="entry name" value="MFS_Na/Anion_cotransporter"/>
</dbReference>
<protein>
    <submittedName>
        <fullName evidence="8">MFS family permease</fullName>
    </submittedName>
</protein>
<dbReference type="Proteomes" id="UP000808914">
    <property type="component" value="Unassembled WGS sequence"/>
</dbReference>
<evidence type="ECO:0000259" key="7">
    <source>
        <dbReference type="PROSITE" id="PS50850"/>
    </source>
</evidence>
<accession>A0ABS2Q444</accession>
<feature type="transmembrane region" description="Helical" evidence="6">
    <location>
        <begin position="139"/>
        <end position="161"/>
    </location>
</feature>
<name>A0ABS2Q444_9BACL</name>
<feature type="transmembrane region" description="Helical" evidence="6">
    <location>
        <begin position="43"/>
        <end position="62"/>
    </location>
</feature>